<evidence type="ECO:0000256" key="1">
    <source>
        <dbReference type="ARBA" id="ARBA00011738"/>
    </source>
</evidence>
<dbReference type="SUPFAM" id="SSF46785">
    <property type="entry name" value="Winged helix' DNA-binding domain"/>
    <property type="match status" value="1"/>
</dbReference>
<dbReference type="InterPro" id="IPR012967">
    <property type="entry name" value="COMT_dimerisation"/>
</dbReference>
<comment type="function">
    <text evidence="5">Catalyzes the transfer of a methyl group onto N-acetylserotonin, producing melatonin (N-acetyl-5-methoxytryptamine).</text>
</comment>
<feature type="domain" description="O-methyltransferase C-terminal" evidence="10">
    <location>
        <begin position="145"/>
        <end position="358"/>
    </location>
</feature>
<evidence type="ECO:0000313" key="12">
    <source>
        <dbReference type="EMBL" id="RMX60465.1"/>
    </source>
</evidence>
<keyword evidence="13" id="KW-1185">Reference proteome</keyword>
<evidence type="ECO:0000256" key="4">
    <source>
        <dbReference type="ARBA" id="ARBA00022691"/>
    </source>
</evidence>
<dbReference type="InterPro" id="IPR029063">
    <property type="entry name" value="SAM-dependent_MTases_sf"/>
</dbReference>
<dbReference type="PIRSF" id="PIRSF005739">
    <property type="entry name" value="O-mtase"/>
    <property type="match status" value="1"/>
</dbReference>
<dbReference type="EMBL" id="RCHS01000147">
    <property type="protein sequence ID" value="RMX60465.1"/>
    <property type="molecule type" value="Genomic_DNA"/>
</dbReference>
<dbReference type="EC" id="2.1.1.4" evidence="6"/>
<dbReference type="Pfam" id="PF08100">
    <property type="entry name" value="Dimerisation"/>
    <property type="match status" value="1"/>
</dbReference>
<dbReference type="SUPFAM" id="SSF53335">
    <property type="entry name" value="S-adenosyl-L-methionine-dependent methyltransferases"/>
    <property type="match status" value="1"/>
</dbReference>
<evidence type="ECO:0000259" key="10">
    <source>
        <dbReference type="Pfam" id="PF00891"/>
    </source>
</evidence>
<dbReference type="AlphaFoldDB" id="A0A3M6V3H3"/>
<evidence type="ECO:0000256" key="8">
    <source>
        <dbReference type="ARBA" id="ARBA00043054"/>
    </source>
</evidence>
<dbReference type="Pfam" id="PF00891">
    <property type="entry name" value="Methyltransf_2"/>
    <property type="match status" value="1"/>
</dbReference>
<comment type="subunit">
    <text evidence="1">Homodimer.</text>
</comment>
<keyword evidence="3" id="KW-0808">Transferase</keyword>
<gene>
    <name evidence="12" type="ORF">pdam_00021543</name>
</gene>
<evidence type="ECO:0000256" key="2">
    <source>
        <dbReference type="ARBA" id="ARBA00022603"/>
    </source>
</evidence>
<evidence type="ECO:0000313" key="13">
    <source>
        <dbReference type="Proteomes" id="UP000275408"/>
    </source>
</evidence>
<dbReference type="InterPro" id="IPR001077">
    <property type="entry name" value="COMT_C"/>
</dbReference>
<proteinExistence type="predicted"/>
<keyword evidence="2" id="KW-0489">Methyltransferase</keyword>
<sequence length="380" mass="42764">MQTIATRAWRIPQLIRNIYTTRVSAVGKNITVSPPLPDKLHDLIYAFRESKVLFAACDLGIFDILQDSDAPQSVADMSSKIGSNADATACFMDTLVALELLEKTKQDGSWLYSNSNITKQFLTKSSPHSVYGYIKHSNEVTYPIFGNLESAIREGSNQWMRTFNLSSEDFFKSSYNTEEDRIRFQSAMHSTSQHFCHAVVTAFDLSSFENCCDLGGGMGTMAYTLCQYYPNMKITVCEVQSVVDSARHFHPPLEDYPNQGNISYVVGNFFQTDLPKADLYILSRILHDWPIEKVELILSNVIKCLPSGGCLLIAEALLDEDKTGPKSVLLQSLNMLLQMQGRERTAEEYKEILENKGFVDIQTKKLEPSVRLDAILCRKA</sequence>
<reference evidence="12 13" key="1">
    <citation type="journal article" date="2018" name="Sci. Rep.">
        <title>Comparative analysis of the Pocillopora damicornis genome highlights role of immune system in coral evolution.</title>
        <authorList>
            <person name="Cunning R."/>
            <person name="Bay R.A."/>
            <person name="Gillette P."/>
            <person name="Baker A.C."/>
            <person name="Traylor-Knowles N."/>
        </authorList>
    </citation>
    <scope>NUCLEOTIDE SEQUENCE [LARGE SCALE GENOMIC DNA]</scope>
    <source>
        <strain evidence="12">RSMAS</strain>
        <tissue evidence="12">Whole animal</tissue>
    </source>
</reference>
<dbReference type="InterPro" id="IPR036388">
    <property type="entry name" value="WH-like_DNA-bd_sf"/>
</dbReference>
<feature type="domain" description="O-methyltransferase dimerisation" evidence="11">
    <location>
        <begin position="42"/>
        <end position="123"/>
    </location>
</feature>
<dbReference type="PROSITE" id="PS51683">
    <property type="entry name" value="SAM_OMT_II"/>
    <property type="match status" value="1"/>
</dbReference>
<dbReference type="GO" id="GO:0032259">
    <property type="term" value="P:methylation"/>
    <property type="evidence" value="ECO:0007669"/>
    <property type="project" value="UniProtKB-KW"/>
</dbReference>
<dbReference type="FunFam" id="1.10.10.10:FF:000358">
    <property type="entry name" value="Acetylserotonin O-methyltransferase"/>
    <property type="match status" value="1"/>
</dbReference>
<protein>
    <recommendedName>
        <fullName evidence="7">Acetylserotonin O-methyltransferase</fullName>
        <ecNumber evidence="6">2.1.1.4</ecNumber>
    </recommendedName>
    <alternativeName>
        <fullName evidence="8">Hydroxyindole O-methyltransferase</fullName>
    </alternativeName>
</protein>
<accession>A0A3M6V3H3</accession>
<dbReference type="Gene3D" id="1.10.10.10">
    <property type="entry name" value="Winged helix-like DNA-binding domain superfamily/Winged helix DNA-binding domain"/>
    <property type="match status" value="1"/>
</dbReference>
<dbReference type="GO" id="GO:0046983">
    <property type="term" value="F:protein dimerization activity"/>
    <property type="evidence" value="ECO:0007669"/>
    <property type="project" value="InterPro"/>
</dbReference>
<evidence type="ECO:0000256" key="7">
    <source>
        <dbReference type="ARBA" id="ARBA00040730"/>
    </source>
</evidence>
<dbReference type="Gene3D" id="3.40.50.150">
    <property type="entry name" value="Vaccinia Virus protein VP39"/>
    <property type="match status" value="1"/>
</dbReference>
<dbReference type="Proteomes" id="UP000275408">
    <property type="component" value="Unassembled WGS sequence"/>
</dbReference>
<name>A0A3M6V3H3_POCDA</name>
<evidence type="ECO:0000256" key="3">
    <source>
        <dbReference type="ARBA" id="ARBA00022679"/>
    </source>
</evidence>
<evidence type="ECO:0000256" key="9">
    <source>
        <dbReference type="PIRSR" id="PIRSR005739-1"/>
    </source>
</evidence>
<dbReference type="STRING" id="46731.A0A3M6V3H3"/>
<dbReference type="InterPro" id="IPR016461">
    <property type="entry name" value="COMT-like"/>
</dbReference>
<feature type="active site" description="Proton acceptor" evidence="9">
    <location>
        <position position="287"/>
    </location>
</feature>
<evidence type="ECO:0000256" key="6">
    <source>
        <dbReference type="ARBA" id="ARBA00039116"/>
    </source>
</evidence>
<organism evidence="12 13">
    <name type="scientific">Pocillopora damicornis</name>
    <name type="common">Cauliflower coral</name>
    <name type="synonym">Millepora damicornis</name>
    <dbReference type="NCBI Taxonomy" id="46731"/>
    <lineage>
        <taxon>Eukaryota</taxon>
        <taxon>Metazoa</taxon>
        <taxon>Cnidaria</taxon>
        <taxon>Anthozoa</taxon>
        <taxon>Hexacorallia</taxon>
        <taxon>Scleractinia</taxon>
        <taxon>Astrocoeniina</taxon>
        <taxon>Pocilloporidae</taxon>
        <taxon>Pocillopora</taxon>
    </lineage>
</organism>
<dbReference type="GO" id="GO:0017096">
    <property type="term" value="F:acetylserotonin O-methyltransferase activity"/>
    <property type="evidence" value="ECO:0007669"/>
    <property type="project" value="UniProtKB-EC"/>
</dbReference>
<dbReference type="FunFam" id="3.40.50.150:FF:000146">
    <property type="entry name" value="Acetylserotonin O-methyltransferase"/>
    <property type="match status" value="1"/>
</dbReference>
<dbReference type="PANTHER" id="PTHR43712">
    <property type="entry name" value="PUTATIVE (AFU_ORTHOLOGUE AFUA_4G14580)-RELATED"/>
    <property type="match status" value="1"/>
</dbReference>
<evidence type="ECO:0000259" key="11">
    <source>
        <dbReference type="Pfam" id="PF08100"/>
    </source>
</evidence>
<keyword evidence="4" id="KW-0949">S-adenosyl-L-methionine</keyword>
<dbReference type="InterPro" id="IPR036390">
    <property type="entry name" value="WH_DNA-bd_sf"/>
</dbReference>
<comment type="caution">
    <text evidence="12">The sequence shown here is derived from an EMBL/GenBank/DDBJ whole genome shotgun (WGS) entry which is preliminary data.</text>
</comment>
<evidence type="ECO:0000256" key="5">
    <source>
        <dbReference type="ARBA" id="ARBA00037645"/>
    </source>
</evidence>
<dbReference type="PANTHER" id="PTHR43712:SF2">
    <property type="entry name" value="O-METHYLTRANSFERASE CICE"/>
    <property type="match status" value="1"/>
</dbReference>
<dbReference type="OrthoDB" id="10267058at2759"/>